<dbReference type="AlphaFoldDB" id="A0A1B1YBR5"/>
<dbReference type="SUPFAM" id="SSF53335">
    <property type="entry name" value="S-adenosyl-L-methionine-dependent methyltransferases"/>
    <property type="match status" value="1"/>
</dbReference>
<dbReference type="OrthoDB" id="9799639at2"/>
<dbReference type="InterPro" id="IPR052571">
    <property type="entry name" value="Mt_RNA_Methyltransferase"/>
</dbReference>
<name>A0A1B1YBR5_THEST</name>
<dbReference type="GO" id="GO:0015935">
    <property type="term" value="C:small ribosomal subunit"/>
    <property type="evidence" value="ECO:0007669"/>
    <property type="project" value="TreeGrafter"/>
</dbReference>
<dbReference type="Gene3D" id="3.40.50.150">
    <property type="entry name" value="Vaccinia Virus protein VP39"/>
    <property type="match status" value="1"/>
</dbReference>
<dbReference type="Pfam" id="PF09243">
    <property type="entry name" value="Rsm22"/>
    <property type="match status" value="1"/>
</dbReference>
<evidence type="ECO:0000313" key="5">
    <source>
        <dbReference type="EMBL" id="ANW98211.1"/>
    </source>
</evidence>
<dbReference type="Proteomes" id="UP000092971">
    <property type="component" value="Chromosome"/>
</dbReference>
<accession>A0A1B1YBR5</accession>
<gene>
    <name evidence="5" type="ORF">CSTERTH_03745</name>
</gene>
<evidence type="ECO:0000256" key="1">
    <source>
        <dbReference type="ARBA" id="ARBA00022723"/>
    </source>
</evidence>
<organism evidence="5 6">
    <name type="scientific">Thermoclostridium stercorarium subsp. thermolacticum DSM 2910</name>
    <dbReference type="NCBI Taxonomy" id="1121336"/>
    <lineage>
        <taxon>Bacteria</taxon>
        <taxon>Bacillati</taxon>
        <taxon>Bacillota</taxon>
        <taxon>Clostridia</taxon>
        <taxon>Eubacteriales</taxon>
        <taxon>Oscillospiraceae</taxon>
        <taxon>Thermoclostridium</taxon>
    </lineage>
</organism>
<keyword evidence="1" id="KW-0479">Metal-binding</keyword>
<dbReference type="GO" id="GO:0006412">
    <property type="term" value="P:translation"/>
    <property type="evidence" value="ECO:0007669"/>
    <property type="project" value="InterPro"/>
</dbReference>
<evidence type="ECO:0000256" key="2">
    <source>
        <dbReference type="ARBA" id="ARBA00022946"/>
    </source>
</evidence>
<dbReference type="GO" id="GO:0046872">
    <property type="term" value="F:metal ion binding"/>
    <property type="evidence" value="ECO:0007669"/>
    <property type="project" value="UniProtKB-KW"/>
</dbReference>
<dbReference type="InterPro" id="IPR029063">
    <property type="entry name" value="SAM-dependent_MTases_sf"/>
</dbReference>
<sequence>MEIPQSLRSAVENLAESISHSKLLTDAQNISMRYRSERINGERLITSKTEALAYSASRMPATYGAVYTALESSMLTAGCVPKTLSDIGAGTGAASWAAASILDLEKVICIEKEKAMLDVGKELMKHGPEPLRSAEWINCDLASSGIPRADLVIAAYVLNEIPADKRKEIIHKLWSASDMMLLIVEPGTPAGYANIIEARRVLVESGAHIASPCTHENACPKEGNDWCHFTCRINRSRLHRQLKGGEAPFEDEKYSYICMVREKCDIRGMRVLRHPLVRSGYVELEVCTKEGIKNIKISKKDGEKYKRARKSSAGTLLPE</sequence>
<evidence type="ECO:0000256" key="4">
    <source>
        <dbReference type="ARBA" id="ARBA00023014"/>
    </source>
</evidence>
<keyword evidence="3" id="KW-0408">Iron</keyword>
<dbReference type="InterPro" id="IPR015324">
    <property type="entry name" value="Ribosomal_Rsm22-like"/>
</dbReference>
<keyword evidence="4" id="KW-0411">Iron-sulfur</keyword>
<evidence type="ECO:0000313" key="6">
    <source>
        <dbReference type="Proteomes" id="UP000092971"/>
    </source>
</evidence>
<dbReference type="EMBL" id="CP014672">
    <property type="protein sequence ID" value="ANW98211.1"/>
    <property type="molecule type" value="Genomic_DNA"/>
</dbReference>
<proteinExistence type="predicted"/>
<dbReference type="GO" id="GO:0008168">
    <property type="term" value="F:methyltransferase activity"/>
    <property type="evidence" value="ECO:0007669"/>
    <property type="project" value="InterPro"/>
</dbReference>
<dbReference type="RefSeq" id="WP_015358502.1">
    <property type="nucleotide sequence ID" value="NZ_CP014672.1"/>
</dbReference>
<evidence type="ECO:0000256" key="3">
    <source>
        <dbReference type="ARBA" id="ARBA00023004"/>
    </source>
</evidence>
<reference evidence="5 6" key="1">
    <citation type="submission" date="2016-02" db="EMBL/GenBank/DDBJ databases">
        <title>Comparison of Clostridium stercorarium subspecies using comparative genomics and transcriptomics.</title>
        <authorList>
            <person name="Schellenberg J."/>
            <person name="Thallinger G."/>
            <person name="Levin D.B."/>
            <person name="Zhang X."/>
            <person name="Alvare G."/>
            <person name="Fristensky B."/>
            <person name="Sparling R."/>
        </authorList>
    </citation>
    <scope>NUCLEOTIDE SEQUENCE [LARGE SCALE GENOMIC DNA]</scope>
    <source>
        <strain evidence="5 6">DSM 2910</strain>
    </source>
</reference>
<dbReference type="PANTHER" id="PTHR13184:SF5">
    <property type="entry name" value="METHYLTRANSFERASE-LIKE PROTEIN 17, MITOCHONDRIAL"/>
    <property type="match status" value="1"/>
</dbReference>
<protein>
    <submittedName>
        <fullName evidence="5">Ribosomal small subunit Rsm22</fullName>
    </submittedName>
</protein>
<dbReference type="GO" id="GO:0051536">
    <property type="term" value="F:iron-sulfur cluster binding"/>
    <property type="evidence" value="ECO:0007669"/>
    <property type="project" value="UniProtKB-KW"/>
</dbReference>
<keyword evidence="2" id="KW-0809">Transit peptide</keyword>
<dbReference type="GO" id="GO:0003735">
    <property type="term" value="F:structural constituent of ribosome"/>
    <property type="evidence" value="ECO:0007669"/>
    <property type="project" value="TreeGrafter"/>
</dbReference>
<dbReference type="CDD" id="cd02440">
    <property type="entry name" value="AdoMet_MTases"/>
    <property type="match status" value="1"/>
</dbReference>
<dbReference type="PANTHER" id="PTHR13184">
    <property type="entry name" value="37S RIBOSOMAL PROTEIN S22"/>
    <property type="match status" value="1"/>
</dbReference>